<dbReference type="InterPro" id="IPR002372">
    <property type="entry name" value="PQQ_rpt_dom"/>
</dbReference>
<dbReference type="Pfam" id="PF13360">
    <property type="entry name" value="PQQ_2"/>
    <property type="match status" value="1"/>
</dbReference>
<gene>
    <name evidence="2" type="ORF">S06H3_54787</name>
</gene>
<comment type="caution">
    <text evidence="2">The sequence shown here is derived from an EMBL/GenBank/DDBJ whole genome shotgun (WGS) entry which is preliminary data.</text>
</comment>
<protein>
    <recommendedName>
        <fullName evidence="1">Pyrrolo-quinoline quinone repeat domain-containing protein</fullName>
    </recommendedName>
</protein>
<feature type="domain" description="Pyrrolo-quinoline quinone repeat" evidence="1">
    <location>
        <begin position="27"/>
        <end position="159"/>
    </location>
</feature>
<name>X1QRI9_9ZZZZ</name>
<dbReference type="Gene3D" id="2.130.10.10">
    <property type="entry name" value="YVTN repeat-like/Quinoprotein amine dehydrogenase"/>
    <property type="match status" value="1"/>
</dbReference>
<reference evidence="2" key="1">
    <citation type="journal article" date="2014" name="Front. Microbiol.">
        <title>High frequency of phylogenetically diverse reductive dehalogenase-homologous genes in deep subseafloor sedimentary metagenomes.</title>
        <authorList>
            <person name="Kawai M."/>
            <person name="Futagami T."/>
            <person name="Toyoda A."/>
            <person name="Takaki Y."/>
            <person name="Nishi S."/>
            <person name="Hori S."/>
            <person name="Arai W."/>
            <person name="Tsubouchi T."/>
            <person name="Morono Y."/>
            <person name="Uchiyama I."/>
            <person name="Ito T."/>
            <person name="Fujiyama A."/>
            <person name="Inagaki F."/>
            <person name="Takami H."/>
        </authorList>
    </citation>
    <scope>NUCLEOTIDE SEQUENCE</scope>
    <source>
        <strain evidence="2">Expedition CK06-06</strain>
    </source>
</reference>
<evidence type="ECO:0000313" key="2">
    <source>
        <dbReference type="EMBL" id="GAI53540.1"/>
    </source>
</evidence>
<sequence>MFNYQPVDTVHRTFQMTIFETGQRLGYSLDTGELLWGPVGTPYNEAGGNAYQYFSSRAGQIAYGNLYVGGYGGETTAISMDDGEILWTFNDTSAGLETPWGLYPNHLSMFADGKVYTFSGEHSPNIPPYKGATTWCIDATSGEEIWSLLSWSGSGIGESYANAYVADGFLVFNNLYTNEITCIGKGPSAITVTA</sequence>
<dbReference type="InterPro" id="IPR015943">
    <property type="entry name" value="WD40/YVTN_repeat-like_dom_sf"/>
</dbReference>
<dbReference type="InterPro" id="IPR011047">
    <property type="entry name" value="Quinoprotein_ADH-like_sf"/>
</dbReference>
<accession>X1QRI9</accession>
<feature type="non-terminal residue" evidence="2">
    <location>
        <position position="194"/>
    </location>
</feature>
<dbReference type="AlphaFoldDB" id="X1QRI9"/>
<dbReference type="EMBL" id="BARV01035075">
    <property type="protein sequence ID" value="GAI53540.1"/>
    <property type="molecule type" value="Genomic_DNA"/>
</dbReference>
<organism evidence="2">
    <name type="scientific">marine sediment metagenome</name>
    <dbReference type="NCBI Taxonomy" id="412755"/>
    <lineage>
        <taxon>unclassified sequences</taxon>
        <taxon>metagenomes</taxon>
        <taxon>ecological metagenomes</taxon>
    </lineage>
</organism>
<evidence type="ECO:0000259" key="1">
    <source>
        <dbReference type="Pfam" id="PF13360"/>
    </source>
</evidence>
<proteinExistence type="predicted"/>
<dbReference type="SUPFAM" id="SSF50998">
    <property type="entry name" value="Quinoprotein alcohol dehydrogenase-like"/>
    <property type="match status" value="1"/>
</dbReference>